<organism evidence="1 2">
    <name type="scientific">Virgibacillus kekensis</name>
    <dbReference type="NCBI Taxonomy" id="202261"/>
    <lineage>
        <taxon>Bacteria</taxon>
        <taxon>Bacillati</taxon>
        <taxon>Bacillota</taxon>
        <taxon>Bacilli</taxon>
        <taxon>Bacillales</taxon>
        <taxon>Bacillaceae</taxon>
        <taxon>Virgibacillus</taxon>
    </lineage>
</organism>
<reference evidence="2" key="1">
    <citation type="journal article" date="2019" name="Int. J. Syst. Evol. Microbiol.">
        <title>The Global Catalogue of Microorganisms (GCM) 10K type strain sequencing project: providing services to taxonomists for standard genome sequencing and annotation.</title>
        <authorList>
            <consortium name="The Broad Institute Genomics Platform"/>
            <consortium name="The Broad Institute Genome Sequencing Center for Infectious Disease"/>
            <person name="Wu L."/>
            <person name="Ma J."/>
        </authorList>
    </citation>
    <scope>NUCLEOTIDE SEQUENCE [LARGE SCALE GENOMIC DNA]</scope>
    <source>
        <strain evidence="2">CGMCC 4.7426</strain>
    </source>
</reference>
<dbReference type="Pfam" id="PF04525">
    <property type="entry name" value="LOR"/>
    <property type="match status" value="1"/>
</dbReference>
<evidence type="ECO:0000313" key="2">
    <source>
        <dbReference type="Proteomes" id="UP001595989"/>
    </source>
</evidence>
<accession>A0ABV9DNT0</accession>
<protein>
    <submittedName>
        <fullName evidence="1">Uncharacterized protein</fullName>
    </submittedName>
</protein>
<keyword evidence="2" id="KW-1185">Reference proteome</keyword>
<name>A0ABV9DNT0_9BACI</name>
<gene>
    <name evidence="1" type="ORF">ACFO3D_16295</name>
</gene>
<dbReference type="RefSeq" id="WP_390298525.1">
    <property type="nucleotide sequence ID" value="NZ_JBHSFU010000011.1"/>
</dbReference>
<dbReference type="EMBL" id="JBHSFU010000011">
    <property type="protein sequence ID" value="MFC4559748.1"/>
    <property type="molecule type" value="Genomic_DNA"/>
</dbReference>
<sequence length="173" mass="19185">MEESIYFTDNFFSAGKTEIFNGDQENIGSLDLKSAFSSSVDILNTEGNVVMKASFPFLSRSWVVKDQDDQEVGKLKQRFAFFSKKFVYHSYLHGDFKIRSEALSRDYDILNTNEELVATFKRVNGFFRSPAFELSNNSSGLSNEELIAVVMGVNMIIKRNNSAGASGGAVGGS</sequence>
<dbReference type="Proteomes" id="UP001595989">
    <property type="component" value="Unassembled WGS sequence"/>
</dbReference>
<evidence type="ECO:0000313" key="1">
    <source>
        <dbReference type="EMBL" id="MFC4559748.1"/>
    </source>
</evidence>
<proteinExistence type="predicted"/>
<dbReference type="InterPro" id="IPR007612">
    <property type="entry name" value="LOR"/>
</dbReference>
<comment type="caution">
    <text evidence="1">The sequence shown here is derived from an EMBL/GenBank/DDBJ whole genome shotgun (WGS) entry which is preliminary data.</text>
</comment>